<dbReference type="PANTHER" id="PTHR12740">
    <property type="entry name" value="JNK1/MAPK8-ASSOCIATED MEMBRANE PROTEIN"/>
    <property type="match status" value="1"/>
</dbReference>
<reference evidence="3" key="1">
    <citation type="submission" date="2021-01" db="EMBL/GenBank/DDBJ databases">
        <title>Caligus Genome Assembly.</title>
        <authorList>
            <person name="Gallardo-Escarate C."/>
        </authorList>
    </citation>
    <scope>NUCLEOTIDE SEQUENCE [LARGE SCALE GENOMIC DNA]</scope>
</reference>
<dbReference type="GO" id="GO:0031625">
    <property type="term" value="F:ubiquitin protein ligase binding"/>
    <property type="evidence" value="ECO:0007669"/>
    <property type="project" value="TreeGrafter"/>
</dbReference>
<evidence type="ECO:0000313" key="2">
    <source>
        <dbReference type="EMBL" id="QQP35259.1"/>
    </source>
</evidence>
<sequence>MSLFVLVLHWIFIDTAAKRRKLTREVLLTHLCAALEVGLSSGLSLLWASPLVIFSHWYTALHNPNPNYEETIHCTTEAIYPLYTLIFPYAPLKTSAMLFRALLCCRGGKRGGPMPEALGSMQPFTSSPFSPPSRHLRRTYLRFIPLY</sequence>
<keyword evidence="1" id="KW-0732">Signal</keyword>
<dbReference type="EMBL" id="CP045907">
    <property type="protein sequence ID" value="QQP35259.1"/>
    <property type="molecule type" value="Genomic_DNA"/>
</dbReference>
<dbReference type="Proteomes" id="UP000595437">
    <property type="component" value="Chromosome 18"/>
</dbReference>
<dbReference type="GO" id="GO:0006986">
    <property type="term" value="P:response to unfolded protein"/>
    <property type="evidence" value="ECO:0007669"/>
    <property type="project" value="InterPro"/>
</dbReference>
<dbReference type="Pfam" id="PF05571">
    <property type="entry name" value="JAMP"/>
    <property type="match status" value="1"/>
</dbReference>
<accession>A0A7T8JUQ7</accession>
<organism evidence="2 3">
    <name type="scientific">Caligus rogercresseyi</name>
    <name type="common">Sea louse</name>
    <dbReference type="NCBI Taxonomy" id="217165"/>
    <lineage>
        <taxon>Eukaryota</taxon>
        <taxon>Metazoa</taxon>
        <taxon>Ecdysozoa</taxon>
        <taxon>Arthropoda</taxon>
        <taxon>Crustacea</taxon>
        <taxon>Multicrustacea</taxon>
        <taxon>Hexanauplia</taxon>
        <taxon>Copepoda</taxon>
        <taxon>Siphonostomatoida</taxon>
        <taxon>Caligidae</taxon>
        <taxon>Caligus</taxon>
    </lineage>
</organism>
<dbReference type="OrthoDB" id="5920264at2759"/>
<gene>
    <name evidence="2" type="ORF">FKW44_023428</name>
</gene>
<feature type="chain" id="PRO_5031287823" evidence="1">
    <location>
        <begin position="18"/>
        <end position="147"/>
    </location>
</feature>
<evidence type="ECO:0000256" key="1">
    <source>
        <dbReference type="SAM" id="SignalP"/>
    </source>
</evidence>
<proteinExistence type="predicted"/>
<dbReference type="InterPro" id="IPR008485">
    <property type="entry name" value="JAMP"/>
</dbReference>
<dbReference type="PANTHER" id="PTHR12740:SF4">
    <property type="entry name" value="JNK1_MAPK8-ASSOCIATED MEMBRANE PROTEIN"/>
    <property type="match status" value="1"/>
</dbReference>
<name>A0A7T8JUQ7_CALRO</name>
<feature type="non-terminal residue" evidence="2">
    <location>
        <position position="1"/>
    </location>
</feature>
<keyword evidence="3" id="KW-1185">Reference proteome</keyword>
<dbReference type="GO" id="GO:0016020">
    <property type="term" value="C:membrane"/>
    <property type="evidence" value="ECO:0007669"/>
    <property type="project" value="InterPro"/>
</dbReference>
<evidence type="ECO:0000313" key="3">
    <source>
        <dbReference type="Proteomes" id="UP000595437"/>
    </source>
</evidence>
<protein>
    <submittedName>
        <fullName evidence="2">JNK1-associated membrane protein</fullName>
    </submittedName>
</protein>
<dbReference type="AlphaFoldDB" id="A0A7T8JUQ7"/>
<feature type="signal peptide" evidence="1">
    <location>
        <begin position="1"/>
        <end position="17"/>
    </location>
</feature>
<dbReference type="GO" id="GO:0036503">
    <property type="term" value="P:ERAD pathway"/>
    <property type="evidence" value="ECO:0007669"/>
    <property type="project" value="TreeGrafter"/>
</dbReference>